<dbReference type="PANTHER" id="PTHR47668:SF1">
    <property type="entry name" value="DIENELACTONE HYDROLASE DOMAIN-CONTAINING PROTEIN-RELATED"/>
    <property type="match status" value="1"/>
</dbReference>
<dbReference type="PANTHER" id="PTHR47668">
    <property type="entry name" value="DIENELACTONE HYDROLASE FAMILY PROTEIN (AFU_ORTHOLOGUE AFUA_6G01940)"/>
    <property type="match status" value="1"/>
</dbReference>
<dbReference type="AlphaFoldDB" id="A0A1L7X6D9"/>
<dbReference type="OrthoDB" id="2147163at2759"/>
<keyword evidence="2" id="KW-0378">Hydrolase</keyword>
<evidence type="ECO:0000313" key="2">
    <source>
        <dbReference type="EMBL" id="CZR60590.1"/>
    </source>
</evidence>
<reference evidence="2 3" key="1">
    <citation type="submission" date="2016-03" db="EMBL/GenBank/DDBJ databases">
        <authorList>
            <person name="Ploux O."/>
        </authorList>
    </citation>
    <scope>NUCLEOTIDE SEQUENCE [LARGE SCALE GENOMIC DNA]</scope>
    <source>
        <strain evidence="2 3">UAMH 11012</strain>
    </source>
</reference>
<keyword evidence="3" id="KW-1185">Reference proteome</keyword>
<dbReference type="InterPro" id="IPR029058">
    <property type="entry name" value="AB_hydrolase_fold"/>
</dbReference>
<name>A0A1L7X6D9_9HELO</name>
<dbReference type="Proteomes" id="UP000184330">
    <property type="component" value="Unassembled WGS sequence"/>
</dbReference>
<dbReference type="Gene3D" id="3.40.50.1820">
    <property type="entry name" value="alpha/beta hydrolase"/>
    <property type="match status" value="1"/>
</dbReference>
<dbReference type="EMBL" id="FJOG01000016">
    <property type="protein sequence ID" value="CZR60590.1"/>
    <property type="molecule type" value="Genomic_DNA"/>
</dbReference>
<dbReference type="GO" id="GO:0016787">
    <property type="term" value="F:hydrolase activity"/>
    <property type="evidence" value="ECO:0007669"/>
    <property type="project" value="UniProtKB-KW"/>
</dbReference>
<dbReference type="STRING" id="576137.A0A1L7X6D9"/>
<protein>
    <submittedName>
        <fullName evidence="2">Related to hydrolase related to dienelactone hydrolase</fullName>
    </submittedName>
</protein>
<gene>
    <name evidence="2" type="ORF">PAC_10486</name>
</gene>
<accession>A0A1L7X6D9</accession>
<proteinExistence type="predicted"/>
<dbReference type="Pfam" id="PF01738">
    <property type="entry name" value="DLH"/>
    <property type="match status" value="1"/>
</dbReference>
<dbReference type="SUPFAM" id="SSF53474">
    <property type="entry name" value="alpha/beta-Hydrolases"/>
    <property type="match status" value="1"/>
</dbReference>
<feature type="domain" description="Dienelactone hydrolase" evidence="1">
    <location>
        <begin position="87"/>
        <end position="240"/>
    </location>
</feature>
<dbReference type="InterPro" id="IPR002925">
    <property type="entry name" value="Dienelactn_hydro"/>
</dbReference>
<organism evidence="2 3">
    <name type="scientific">Phialocephala subalpina</name>
    <dbReference type="NCBI Taxonomy" id="576137"/>
    <lineage>
        <taxon>Eukaryota</taxon>
        <taxon>Fungi</taxon>
        <taxon>Dikarya</taxon>
        <taxon>Ascomycota</taxon>
        <taxon>Pezizomycotina</taxon>
        <taxon>Leotiomycetes</taxon>
        <taxon>Helotiales</taxon>
        <taxon>Mollisiaceae</taxon>
        <taxon>Phialocephala</taxon>
        <taxon>Phialocephala fortinii species complex</taxon>
    </lineage>
</organism>
<evidence type="ECO:0000313" key="3">
    <source>
        <dbReference type="Proteomes" id="UP000184330"/>
    </source>
</evidence>
<sequence>MQFQSKACCSRPPVVLAGGYNYTPKGTYTTYQGLKTYETGPQTSKRGILFIYDIFGLYIQTLRGADILASGFPSPLPGLHLDTSGTYRVFMPDFFKTEPADIANYPPKTPKQFEYITNFMTGPANPANTLPLIGPLVEELKAKNPEIESWAILGFCWGGKIAALSSQEGSVFKASAQAHPSLLDTEDAKKVVIPHVVLPSNDEVPEVMEEWVTELKKASPKSYNETFTDQVHGWMSSRADFENQHNFEEYLRGYRIVRAFFDEHM</sequence>
<evidence type="ECO:0000259" key="1">
    <source>
        <dbReference type="Pfam" id="PF01738"/>
    </source>
</evidence>